<comment type="similarity">
    <text evidence="1">Belongs to the TRAFAC class TrmE-Era-EngA-EngB-Septin-like GTPase superfamily. AIG1/Toc34/Toc159-like paraseptin GTPase family. IAN subfamily.</text>
</comment>
<dbReference type="GO" id="GO:0005525">
    <property type="term" value="F:GTP binding"/>
    <property type="evidence" value="ECO:0007669"/>
    <property type="project" value="UniProtKB-KW"/>
</dbReference>
<dbReference type="GeneID" id="114435891"/>
<name>A0A6P7IAD6_9TELE</name>
<dbReference type="Pfam" id="PF04548">
    <property type="entry name" value="AIG1"/>
    <property type="match status" value="1"/>
</dbReference>
<keyword evidence="5" id="KW-1185">Reference proteome</keyword>
<sequence length="264" mass="29856">MEVPNVLRLVLLGKTGAGKSSLANTIFGNNLFRVRHFLDAQPSMCQVVSADVNGRSLVLVDTPGFFDPGRPEQELRAEIQSSISKCGPGAHAFLIVLQMEKFTEQEQDVVKHMEDYFSPELFKYSAVVFTHGDQLGEDMKIEAFIKKNKNLTNLVQKCQGGCFVVDNKYWNNQQDEYKNNKVQVAQLIGSLERMVMANGGCYTAEMLTEWERQNTTSLSSLFKKVFGWVKFVTNARRVCVFVGMAVVVYFTKRMIAWPRQDATI</sequence>
<dbReference type="PANTHER" id="PTHR10903:SF62">
    <property type="entry name" value="GTPASE IMAP FAMILY MEMBER 4-LIKE-RELATED"/>
    <property type="match status" value="1"/>
</dbReference>
<evidence type="ECO:0000256" key="3">
    <source>
        <dbReference type="ARBA" id="ARBA00023134"/>
    </source>
</evidence>
<evidence type="ECO:0000313" key="5">
    <source>
        <dbReference type="Proteomes" id="UP000515145"/>
    </source>
</evidence>
<protein>
    <submittedName>
        <fullName evidence="6">GTPase IMAP family member 7-like</fullName>
    </submittedName>
</protein>
<keyword evidence="2" id="KW-0547">Nucleotide-binding</keyword>
<dbReference type="Gene3D" id="3.40.50.300">
    <property type="entry name" value="P-loop containing nucleotide triphosphate hydrolases"/>
    <property type="match status" value="1"/>
</dbReference>
<evidence type="ECO:0000259" key="4">
    <source>
        <dbReference type="PROSITE" id="PS51720"/>
    </source>
</evidence>
<dbReference type="PROSITE" id="PS51720">
    <property type="entry name" value="G_AIG1"/>
    <property type="match status" value="1"/>
</dbReference>
<dbReference type="InterPro" id="IPR045058">
    <property type="entry name" value="GIMA/IAN/Toc"/>
</dbReference>
<dbReference type="PANTHER" id="PTHR10903">
    <property type="entry name" value="GTPASE, IMAP FAMILY MEMBER-RELATED"/>
    <property type="match status" value="1"/>
</dbReference>
<gene>
    <name evidence="6" type="primary">LOC114435891</name>
</gene>
<dbReference type="InterPro" id="IPR006703">
    <property type="entry name" value="G_AIG1"/>
</dbReference>
<keyword evidence="3" id="KW-0342">GTP-binding</keyword>
<reference evidence="6" key="1">
    <citation type="submission" date="2025-08" db="UniProtKB">
        <authorList>
            <consortium name="RefSeq"/>
        </authorList>
    </citation>
    <scope>IDENTIFICATION</scope>
</reference>
<organism evidence="5 6">
    <name type="scientific">Parambassis ranga</name>
    <name type="common">Indian glassy fish</name>
    <dbReference type="NCBI Taxonomy" id="210632"/>
    <lineage>
        <taxon>Eukaryota</taxon>
        <taxon>Metazoa</taxon>
        <taxon>Chordata</taxon>
        <taxon>Craniata</taxon>
        <taxon>Vertebrata</taxon>
        <taxon>Euteleostomi</taxon>
        <taxon>Actinopterygii</taxon>
        <taxon>Neopterygii</taxon>
        <taxon>Teleostei</taxon>
        <taxon>Neoteleostei</taxon>
        <taxon>Acanthomorphata</taxon>
        <taxon>Ovalentaria</taxon>
        <taxon>Ambassidae</taxon>
        <taxon>Parambassis</taxon>
    </lineage>
</organism>
<evidence type="ECO:0000313" key="6">
    <source>
        <dbReference type="RefSeq" id="XP_028261656.1"/>
    </source>
</evidence>
<dbReference type="SUPFAM" id="SSF52540">
    <property type="entry name" value="P-loop containing nucleoside triphosphate hydrolases"/>
    <property type="match status" value="1"/>
</dbReference>
<dbReference type="Proteomes" id="UP000515145">
    <property type="component" value="Chromosome 5"/>
</dbReference>
<dbReference type="InterPro" id="IPR027417">
    <property type="entry name" value="P-loop_NTPase"/>
</dbReference>
<dbReference type="OrthoDB" id="425923at2759"/>
<dbReference type="RefSeq" id="XP_028261656.1">
    <property type="nucleotide sequence ID" value="XM_028405855.1"/>
</dbReference>
<evidence type="ECO:0000256" key="1">
    <source>
        <dbReference type="ARBA" id="ARBA00008535"/>
    </source>
</evidence>
<proteinExistence type="inferred from homology"/>
<dbReference type="InParanoid" id="A0A6P7IAD6"/>
<feature type="domain" description="AIG1-type G" evidence="4">
    <location>
        <begin position="4"/>
        <end position="211"/>
    </location>
</feature>
<dbReference type="AlphaFoldDB" id="A0A6P7IAD6"/>
<accession>A0A6P7IAD6</accession>
<dbReference type="FunFam" id="3.40.50.300:FF:000366">
    <property type="entry name" value="GTPase, IMAP family member 2"/>
    <property type="match status" value="1"/>
</dbReference>
<evidence type="ECO:0000256" key="2">
    <source>
        <dbReference type="ARBA" id="ARBA00022741"/>
    </source>
</evidence>